<dbReference type="OrthoDB" id="7352754at2"/>
<evidence type="ECO:0000313" key="2">
    <source>
        <dbReference type="Proteomes" id="UP000019486"/>
    </source>
</evidence>
<proteinExistence type="predicted"/>
<dbReference type="AlphaFoldDB" id="W9GVQ1"/>
<dbReference type="Proteomes" id="UP000019486">
    <property type="component" value="Unassembled WGS sequence"/>
</dbReference>
<dbReference type="InterPro" id="IPR021335">
    <property type="entry name" value="DUF2948"/>
</dbReference>
<gene>
    <name evidence="1" type="ORF">N825_15100</name>
</gene>
<comment type="caution">
    <text evidence="1">The sequence shown here is derived from an EMBL/GenBank/DDBJ whole genome shotgun (WGS) entry which is preliminary data.</text>
</comment>
<protein>
    <recommendedName>
        <fullName evidence="3">DUF2948 domain-containing protein</fullName>
    </recommendedName>
</protein>
<organism evidence="1 2">
    <name type="scientific">Skermanella stibiiresistens SB22</name>
    <dbReference type="NCBI Taxonomy" id="1385369"/>
    <lineage>
        <taxon>Bacteria</taxon>
        <taxon>Pseudomonadati</taxon>
        <taxon>Pseudomonadota</taxon>
        <taxon>Alphaproteobacteria</taxon>
        <taxon>Rhodospirillales</taxon>
        <taxon>Azospirillaceae</taxon>
        <taxon>Skermanella</taxon>
    </lineage>
</organism>
<evidence type="ECO:0000313" key="1">
    <source>
        <dbReference type="EMBL" id="EWY37980.1"/>
    </source>
</evidence>
<name>W9GVQ1_9PROT</name>
<evidence type="ECO:0008006" key="3">
    <source>
        <dbReference type="Google" id="ProtNLM"/>
    </source>
</evidence>
<accession>W9GVQ1</accession>
<sequence>MSGPMRLRAEDEDDLRVISGFLQDSIVPMGEMCFLPQDNRFVLVANRFKWETAVEEAPPEPPVQLADVSYDDDEGDDILVPFERTNCGVCFDGVTAVRTRGLDLRERRQMLALLALEASSDGVTLHFSGGGCIHLDAVNWVCRLQDIGEPWPTSRRPEHPAE</sequence>
<dbReference type="EMBL" id="AVFL01000021">
    <property type="protein sequence ID" value="EWY37980.1"/>
    <property type="molecule type" value="Genomic_DNA"/>
</dbReference>
<dbReference type="STRING" id="1385369.N825_15100"/>
<keyword evidence="2" id="KW-1185">Reference proteome</keyword>
<dbReference type="Pfam" id="PF11164">
    <property type="entry name" value="DUF2948"/>
    <property type="match status" value="1"/>
</dbReference>
<reference evidence="1 2" key="1">
    <citation type="submission" date="2013-08" db="EMBL/GenBank/DDBJ databases">
        <title>The genome sequence of Skermanella stibiiresistens.</title>
        <authorList>
            <person name="Zhu W."/>
            <person name="Wang G."/>
        </authorList>
    </citation>
    <scope>NUCLEOTIDE SEQUENCE [LARGE SCALE GENOMIC DNA]</scope>
    <source>
        <strain evidence="1 2">SB22</strain>
    </source>
</reference>
<dbReference type="RefSeq" id="WP_037457879.1">
    <property type="nucleotide sequence ID" value="NZ_AVFL01000021.1"/>
</dbReference>